<evidence type="ECO:0000313" key="1">
    <source>
        <dbReference type="EMBL" id="AAN82724.1"/>
    </source>
</evidence>
<dbReference type="AlphaFoldDB" id="A0A0H2VEE3"/>
<accession>A0A0H2VEE3</accession>
<dbReference type="EMBL" id="AE014075">
    <property type="protein sequence ID" value="AAN82724.1"/>
    <property type="molecule type" value="Genomic_DNA"/>
</dbReference>
<keyword evidence="2" id="KW-1185">Reference proteome</keyword>
<dbReference type="STRING" id="199310.c4288"/>
<dbReference type="HOGENOM" id="CLU_3233534_0_0_6"/>
<organism evidence="1 2">
    <name type="scientific">Escherichia coli O6:H1 (strain CFT073 / ATCC 700928 / UPEC)</name>
    <dbReference type="NCBI Taxonomy" id="199310"/>
    <lineage>
        <taxon>Bacteria</taxon>
        <taxon>Pseudomonadati</taxon>
        <taxon>Pseudomonadota</taxon>
        <taxon>Gammaproteobacteria</taxon>
        <taxon>Enterobacterales</taxon>
        <taxon>Enterobacteriaceae</taxon>
        <taxon>Escherichia</taxon>
    </lineage>
</organism>
<dbReference type="KEGG" id="ecc:c4288"/>
<dbReference type="Proteomes" id="UP000001410">
    <property type="component" value="Chromosome"/>
</dbReference>
<reference evidence="1 2" key="1">
    <citation type="journal article" date="2002" name="Proc. Natl. Acad. Sci. U.S.A.">
        <title>Extensive mosaic structure revealed by the complete genome sequence of uropathogenic Escherichia coli.</title>
        <authorList>
            <person name="Welch R.A."/>
            <person name="Burland V."/>
            <person name="Plunkett G.III."/>
            <person name="Redford P."/>
            <person name="Roesch P."/>
            <person name="Rasko D."/>
            <person name="Buckles E.L."/>
            <person name="Liou S.R."/>
            <person name="Boutin A."/>
            <person name="Hackett J."/>
            <person name="Stroud D."/>
            <person name="Mayhew G.F."/>
            <person name="Rose D.J."/>
            <person name="Zhou S."/>
            <person name="Schwartz D.C."/>
            <person name="Perna N.T."/>
            <person name="Mobley H.L."/>
            <person name="Donnenberg M.S."/>
            <person name="Blattner F.R."/>
        </authorList>
    </citation>
    <scope>NUCLEOTIDE SEQUENCE [LARGE SCALE GENOMIC DNA]</scope>
    <source>
        <strain evidence="2">CFT073 / ATCC 700928 / UPEC</strain>
    </source>
</reference>
<sequence>MLCALVVFAISFLSRMEESAEHRSVAVVTRVDCLQGLWRVDYG</sequence>
<gene>
    <name evidence="1" type="ordered locus">c4288</name>
</gene>
<protein>
    <submittedName>
        <fullName evidence="1">Uncharacterized protein</fullName>
    </submittedName>
</protein>
<proteinExistence type="predicted"/>
<name>A0A0H2VEE3_ECOL6</name>
<evidence type="ECO:0000313" key="2">
    <source>
        <dbReference type="Proteomes" id="UP000001410"/>
    </source>
</evidence>